<evidence type="ECO:0000313" key="2">
    <source>
        <dbReference type="Proteomes" id="UP000595814"/>
    </source>
</evidence>
<gene>
    <name evidence="1" type="ORF">JFY71_01770</name>
</gene>
<dbReference type="Proteomes" id="UP000595814">
    <property type="component" value="Chromosome"/>
</dbReference>
<keyword evidence="2" id="KW-1185">Reference proteome</keyword>
<organism evidence="1 2">
    <name type="scientific">Miniphocaeibacter halophilus</name>
    <dbReference type="NCBI Taxonomy" id="2931922"/>
    <lineage>
        <taxon>Bacteria</taxon>
        <taxon>Bacillati</taxon>
        <taxon>Bacillota</taxon>
        <taxon>Tissierellia</taxon>
        <taxon>Tissierellales</taxon>
        <taxon>Peptoniphilaceae</taxon>
        <taxon>Miniphocaeibacter</taxon>
    </lineage>
</organism>
<evidence type="ECO:0000313" key="1">
    <source>
        <dbReference type="EMBL" id="QQK08294.1"/>
    </source>
</evidence>
<accession>A0AC61MTY6</accession>
<protein>
    <submittedName>
        <fullName evidence="1">FUSC family protein</fullName>
    </submittedName>
</protein>
<proteinExistence type="predicted"/>
<dbReference type="EMBL" id="CP066744">
    <property type="protein sequence ID" value="QQK08294.1"/>
    <property type="molecule type" value="Genomic_DNA"/>
</dbReference>
<sequence length="310" mass="35459">MSKFKNFLKHIFGLRTLKTAVATTLSIYIAELLGMNNPILAGISAVVSMTSSVFDSYKISVNRMISTIIGAAIAVLFQYFGIKSMIAMFFGIIFIINICNFFNWKKSISLSCIVFVVIMLYKPRSATDPNYLMYSFFRVTDTAIGLVIGFLINYFIAPPSRPNFLLNTYKKSLQEFENSFQLLLAGASNIKVENLIDDINEINTELKSIKNDKKLFMNREIKISDISTINYDFYSAFGLITQIADTENIPNVSQENLELFQKYFDDSLVVIPTCKDEEYYMAFNYYLTELLETFFKLRTNIANFEKNLGN</sequence>
<reference evidence="1 2" key="1">
    <citation type="journal article" date="2022" name="Int. J. Syst. Evol. Microbiol.">
        <title>Miniphocaeibacter halophilus sp. nov., an ammonium-tolerant acetate-producing bacterium isolated from a biogas system.</title>
        <authorList>
            <person name="Schnurer A."/>
            <person name="Singh A."/>
            <person name="Bi S."/>
            <person name="Qiao W."/>
            <person name="Westerholm M."/>
        </authorList>
    </citation>
    <scope>NUCLEOTIDE SEQUENCE [LARGE SCALE GENOMIC DNA]</scope>
    <source>
        <strain evidence="1 2">AMB_01</strain>
    </source>
</reference>
<name>A0AC61MTY6_9FIRM</name>